<gene>
    <name evidence="2" type="ORF">BEL07_03100</name>
</gene>
<dbReference type="Proteomes" id="UP000178953">
    <property type="component" value="Unassembled WGS sequence"/>
</dbReference>
<comment type="caution">
    <text evidence="2">The sequence shown here is derived from an EMBL/GenBank/DDBJ whole genome shotgun (WGS) entry which is preliminary data.</text>
</comment>
<evidence type="ECO:0000313" key="3">
    <source>
        <dbReference type="Proteomes" id="UP000178953"/>
    </source>
</evidence>
<dbReference type="RefSeq" id="WP_070351651.1">
    <property type="nucleotide sequence ID" value="NZ_CP043474.1"/>
</dbReference>
<proteinExistence type="predicted"/>
<evidence type="ECO:0000256" key="1">
    <source>
        <dbReference type="SAM" id="MobiDB-lite"/>
    </source>
</evidence>
<dbReference type="AlphaFoldDB" id="A0A1E8Q9T1"/>
<sequence length="206" mass="22681">MTTNDSDRIIADRLAAAERIRQQLKEIDRMKTEQPDRLAKARSDADQARGWALIEDPWDRHVTALPAHGPDGTRNGNSLTLPSLTAKELWGARLAFDLLDCGDDFDQVDEVISRNFSMVHGDTGLAMLLMSSALSTIATLVVPQLLNEIERQGSNWDERVRLCEARAKAWNARVDEIPTEEEAADGGVKPIDGFDLGSAALGDDDE</sequence>
<reference evidence="2 3" key="1">
    <citation type="submission" date="2016-09" db="EMBL/GenBank/DDBJ databases">
        <title>genome sequence of Mycobacterium sp. 739 SCH.</title>
        <authorList>
            <person name="Greninger A.L."/>
            <person name="Qin X."/>
            <person name="Jerome K."/>
            <person name="Vora S."/>
            <person name="Quinn K."/>
        </authorList>
    </citation>
    <scope>NUCLEOTIDE SEQUENCE [LARGE SCALE GENOMIC DNA]</scope>
    <source>
        <strain evidence="2 3">SCH</strain>
    </source>
</reference>
<evidence type="ECO:0000313" key="2">
    <source>
        <dbReference type="EMBL" id="OFJ55176.1"/>
    </source>
</evidence>
<keyword evidence="3" id="KW-1185">Reference proteome</keyword>
<name>A0A1E8Q9T1_9MYCO</name>
<organism evidence="2 3">
    <name type="scientific">Mycolicibacterium grossiae</name>
    <dbReference type="NCBI Taxonomy" id="1552759"/>
    <lineage>
        <taxon>Bacteria</taxon>
        <taxon>Bacillati</taxon>
        <taxon>Actinomycetota</taxon>
        <taxon>Actinomycetes</taxon>
        <taxon>Mycobacteriales</taxon>
        <taxon>Mycobacteriaceae</taxon>
        <taxon>Mycolicibacterium</taxon>
    </lineage>
</organism>
<dbReference type="OrthoDB" id="4764706at2"/>
<feature type="region of interest" description="Disordered" evidence="1">
    <location>
        <begin position="178"/>
        <end position="206"/>
    </location>
</feature>
<accession>A0A1E8Q9T1</accession>
<protein>
    <submittedName>
        <fullName evidence="2">Uncharacterized protein</fullName>
    </submittedName>
</protein>
<dbReference type="EMBL" id="MCHX01000005">
    <property type="protein sequence ID" value="OFJ55176.1"/>
    <property type="molecule type" value="Genomic_DNA"/>
</dbReference>